<sequence length="247" mass="29579">MNQDLHKLTIGIIRRSKEIDKELALQELGRIIQRFAFEVGAQSDPQLNLTICWDIFNHYKDLTFTNIQTAFGLYRVSKLHYLKEEHYNHYGRFNTLFVCRVLNAYREKKRIDYMNRPEVIPKPAKALPVSPEAQEKTIREIIENSFERYRTENSFILFNVDSVFDYLTKLKMIDDWDNIKGIYVKRVKEPNKNDNKEKTIADLMDTIFNIYLDADETEIRTAKKLYLQDRFLYWIKEGKLTVFDRKD</sequence>
<accession>A0A6M3IUD9</accession>
<proteinExistence type="predicted"/>
<dbReference type="EMBL" id="MT142383">
    <property type="protein sequence ID" value="QJA79500.1"/>
    <property type="molecule type" value="Genomic_DNA"/>
</dbReference>
<dbReference type="AlphaFoldDB" id="A0A6M3IUD9"/>
<reference evidence="1" key="1">
    <citation type="submission" date="2020-03" db="EMBL/GenBank/DDBJ databases">
        <title>The deep terrestrial virosphere.</title>
        <authorList>
            <person name="Holmfeldt K."/>
            <person name="Nilsson E."/>
            <person name="Simone D."/>
            <person name="Lopez-Fernandez M."/>
            <person name="Wu X."/>
            <person name="de Brujin I."/>
            <person name="Lundin D."/>
            <person name="Andersson A."/>
            <person name="Bertilsson S."/>
            <person name="Dopson M."/>
        </authorList>
    </citation>
    <scope>NUCLEOTIDE SEQUENCE</scope>
    <source>
        <strain evidence="2">MM415A00871</strain>
        <strain evidence="1">MM415B01048</strain>
    </source>
</reference>
<dbReference type="EMBL" id="MT141421">
    <property type="protein sequence ID" value="QJA60801.1"/>
    <property type="molecule type" value="Genomic_DNA"/>
</dbReference>
<protein>
    <submittedName>
        <fullName evidence="1">Uncharacterized protein</fullName>
    </submittedName>
</protein>
<gene>
    <name evidence="2" type="ORF">MM415A00871_0026</name>
    <name evidence="1" type="ORF">MM415B01048_0009</name>
</gene>
<organism evidence="1">
    <name type="scientific">viral metagenome</name>
    <dbReference type="NCBI Taxonomy" id="1070528"/>
    <lineage>
        <taxon>unclassified sequences</taxon>
        <taxon>metagenomes</taxon>
        <taxon>organismal metagenomes</taxon>
    </lineage>
</organism>
<evidence type="ECO:0000313" key="2">
    <source>
        <dbReference type="EMBL" id="QJA79500.1"/>
    </source>
</evidence>
<evidence type="ECO:0000313" key="1">
    <source>
        <dbReference type="EMBL" id="QJA60801.1"/>
    </source>
</evidence>
<name>A0A6M3IUD9_9ZZZZ</name>